<sequence>MDPEGFDFGIRSSDVNSDDEHDSPSMSPLVGESVAQAEGASNAVTGLLMPDAEENLGESEVMLMPGTREQPLMQTHMHADLEIQLKASREDNLRQRGVLSTSGCSLCGSPEESVLHIAVYCPFARAVWFSSPLQIDSQVLAGCSFINWWSELMCRGQGYHDEVVWKASAAYLLWGIWKSRNRAKFDHARIDPVWTMQHAMGCAAEFLKVHKEKERVGVNISEGRAEGQVQWKSPPPGMVKINFDGAFVPNLKVGGVGVVARADDGSFLFARSCGGLKARSAIVMEGLALRVGVLLAKDQGIRRVVFEGDAKGLIDMLNGKPAGCEDIQLLVMDILQLCSSFFDAFSFVFVGRVCNVVAHELARKGCSLGSCSTWLVIPPLWLWDLVCREKCSCS</sequence>
<dbReference type="EMBL" id="CM037151">
    <property type="protein sequence ID" value="KAH7842800.1"/>
    <property type="molecule type" value="Genomic_DNA"/>
</dbReference>
<dbReference type="Proteomes" id="UP000828048">
    <property type="component" value="Chromosome 1"/>
</dbReference>
<comment type="caution">
    <text evidence="1">The sequence shown here is derived from an EMBL/GenBank/DDBJ whole genome shotgun (WGS) entry which is preliminary data.</text>
</comment>
<accession>A0ACB7XPG8</accession>
<reference evidence="1 2" key="1">
    <citation type="journal article" date="2021" name="Hortic Res">
        <title>High-quality reference genome and annotation aids understanding of berry development for evergreen blueberry (Vaccinium darrowii).</title>
        <authorList>
            <person name="Yu J."/>
            <person name="Hulse-Kemp A.M."/>
            <person name="Babiker E."/>
            <person name="Staton M."/>
        </authorList>
    </citation>
    <scope>NUCLEOTIDE SEQUENCE [LARGE SCALE GENOMIC DNA]</scope>
    <source>
        <strain evidence="2">cv. NJ 8807/NJ 8810</strain>
        <tissue evidence="1">Young leaf</tissue>
    </source>
</reference>
<keyword evidence="2" id="KW-1185">Reference proteome</keyword>
<evidence type="ECO:0000313" key="1">
    <source>
        <dbReference type="EMBL" id="KAH7842800.1"/>
    </source>
</evidence>
<proteinExistence type="predicted"/>
<organism evidence="1 2">
    <name type="scientific">Vaccinium darrowii</name>
    <dbReference type="NCBI Taxonomy" id="229202"/>
    <lineage>
        <taxon>Eukaryota</taxon>
        <taxon>Viridiplantae</taxon>
        <taxon>Streptophyta</taxon>
        <taxon>Embryophyta</taxon>
        <taxon>Tracheophyta</taxon>
        <taxon>Spermatophyta</taxon>
        <taxon>Magnoliopsida</taxon>
        <taxon>eudicotyledons</taxon>
        <taxon>Gunneridae</taxon>
        <taxon>Pentapetalae</taxon>
        <taxon>asterids</taxon>
        <taxon>Ericales</taxon>
        <taxon>Ericaceae</taxon>
        <taxon>Vaccinioideae</taxon>
        <taxon>Vaccinieae</taxon>
        <taxon>Vaccinium</taxon>
    </lineage>
</organism>
<name>A0ACB7XPG8_9ERIC</name>
<gene>
    <name evidence="1" type="ORF">Vadar_009395</name>
</gene>
<protein>
    <submittedName>
        <fullName evidence="1">Uncharacterized protein</fullName>
    </submittedName>
</protein>
<evidence type="ECO:0000313" key="2">
    <source>
        <dbReference type="Proteomes" id="UP000828048"/>
    </source>
</evidence>